<sequence>MKKFLLLLTLFLGLLLPQGAFAVSASPNNKSSIKIIDPDNTERTLPFSTYNINDYNYFKLRSLANYMNHTVKKFDVKYDESKDAVFISTGKNYSDYDAMEMVKKIYGDKDAHETKQKIFVDDKEIKIKGYNIEGNNYFKLRDLGDVLDFMVDYDNESNTVIINPNISSAKAEKDLNKLASEVQKDLAISNDSIATDNSFCYIPASGSPIKVNVSPGYLIEIKNSKITNFKKCKDSISIPKGTAAIYMNYANFKNKSICIDDNEVNMSEAYLNNWFKKNIFVPFVKAKKLNASNNMYEIKYMELVNLDKKYENVSYIFNAPIEERYEINYGNNSDLVNFTADKNQVYGLAKKGKNIGFNWWYATSPQNYNEKIEHMINYALSVQGFSYDQYDCSGLVGAAADVAGFDIAPAFSWLIEGSPNVKEIPIKDLRRGDLLNKAGSHIMLYLGDGKVVESVPKTGVRVASVRKSGYKALRILDR</sequence>
<dbReference type="EMBL" id="CACRUP010000024">
    <property type="protein sequence ID" value="VYU21507.1"/>
    <property type="molecule type" value="Genomic_DNA"/>
</dbReference>
<dbReference type="PROSITE" id="PS51935">
    <property type="entry name" value="NLPC_P60"/>
    <property type="match status" value="1"/>
</dbReference>
<keyword evidence="4" id="KW-0788">Thiol protease</keyword>
<reference evidence="7" key="1">
    <citation type="submission" date="2019-11" db="EMBL/GenBank/DDBJ databases">
        <authorList>
            <person name="Feng L."/>
        </authorList>
    </citation>
    <scope>NUCLEOTIDE SEQUENCE</scope>
    <source>
        <strain evidence="7">PgorbachiiLFYP46</strain>
    </source>
</reference>
<organism evidence="7">
    <name type="scientific">Peptoniphilus gorbachii</name>
    <dbReference type="NCBI Taxonomy" id="411567"/>
    <lineage>
        <taxon>Bacteria</taxon>
        <taxon>Bacillati</taxon>
        <taxon>Bacillota</taxon>
        <taxon>Tissierellia</taxon>
        <taxon>Tissierellales</taxon>
        <taxon>Peptoniphilaceae</taxon>
        <taxon>Peptoniphilus</taxon>
    </lineage>
</organism>
<feature type="chain" id="PRO_5026879542" evidence="5">
    <location>
        <begin position="23"/>
        <end position="478"/>
    </location>
</feature>
<feature type="signal peptide" evidence="5">
    <location>
        <begin position="1"/>
        <end position="22"/>
    </location>
</feature>
<evidence type="ECO:0000259" key="6">
    <source>
        <dbReference type="PROSITE" id="PS51935"/>
    </source>
</evidence>
<dbReference type="RefSeq" id="WP_156702581.1">
    <property type="nucleotide sequence ID" value="NZ_CACRUP010000024.1"/>
</dbReference>
<keyword evidence="5" id="KW-0732">Signal</keyword>
<dbReference type="AlphaFoldDB" id="A0A6N3D757"/>
<evidence type="ECO:0000256" key="2">
    <source>
        <dbReference type="ARBA" id="ARBA00022670"/>
    </source>
</evidence>
<evidence type="ECO:0000256" key="1">
    <source>
        <dbReference type="ARBA" id="ARBA00007074"/>
    </source>
</evidence>
<evidence type="ECO:0000256" key="4">
    <source>
        <dbReference type="ARBA" id="ARBA00022807"/>
    </source>
</evidence>
<dbReference type="SUPFAM" id="SSF54001">
    <property type="entry name" value="Cysteine proteinases"/>
    <property type="match status" value="1"/>
</dbReference>
<evidence type="ECO:0000256" key="5">
    <source>
        <dbReference type="SAM" id="SignalP"/>
    </source>
</evidence>
<proteinExistence type="inferred from homology"/>
<feature type="domain" description="NlpC/P60" evidence="6">
    <location>
        <begin position="362"/>
        <end position="478"/>
    </location>
</feature>
<protein>
    <submittedName>
        <fullName evidence="7">NlpC/P60 family protein</fullName>
    </submittedName>
</protein>
<accession>A0A6N3D757</accession>
<dbReference type="Pfam" id="PF00877">
    <property type="entry name" value="NLPC_P60"/>
    <property type="match status" value="1"/>
</dbReference>
<keyword evidence="3" id="KW-0378">Hydrolase</keyword>
<dbReference type="InterPro" id="IPR000064">
    <property type="entry name" value="NLP_P60_dom"/>
</dbReference>
<dbReference type="GO" id="GO:0006508">
    <property type="term" value="P:proteolysis"/>
    <property type="evidence" value="ECO:0007669"/>
    <property type="project" value="UniProtKB-KW"/>
</dbReference>
<comment type="similarity">
    <text evidence="1">Belongs to the peptidase C40 family.</text>
</comment>
<gene>
    <name evidence="7" type="ORF">PGLFYP46_00540</name>
</gene>
<evidence type="ECO:0000313" key="7">
    <source>
        <dbReference type="EMBL" id="VYU21507.1"/>
    </source>
</evidence>
<dbReference type="GO" id="GO:0008234">
    <property type="term" value="F:cysteine-type peptidase activity"/>
    <property type="evidence" value="ECO:0007669"/>
    <property type="project" value="UniProtKB-KW"/>
</dbReference>
<dbReference type="Gene3D" id="3.90.1720.10">
    <property type="entry name" value="endopeptidase domain like (from Nostoc punctiforme)"/>
    <property type="match status" value="1"/>
</dbReference>
<dbReference type="InterPro" id="IPR038765">
    <property type="entry name" value="Papain-like_cys_pep_sf"/>
</dbReference>
<evidence type="ECO:0000256" key="3">
    <source>
        <dbReference type="ARBA" id="ARBA00022801"/>
    </source>
</evidence>
<name>A0A6N3D757_9FIRM</name>
<keyword evidence="2" id="KW-0645">Protease</keyword>